<dbReference type="EMBL" id="MN738771">
    <property type="protein sequence ID" value="QHS84024.1"/>
    <property type="molecule type" value="Genomic_DNA"/>
</dbReference>
<keyword evidence="1" id="KW-0175">Coiled coil</keyword>
<sequence>MSLSKEVQPTNYVDVLDEDKPISGQKFVCVSFISPDKILKNKEIYLFNEFIRTWDFTKSLEKYQHFFNFLSIKYNLELTTINQEFEEFVKDQKDNLLNTTIEDDYKNFLDQNEETLTNKFNIEHKFQTSTRGLKVRGVYSTQEEAESRCKLLRELDPNHDVYVGPVGLWMPWDPDAYKTGRVEYLEEELNNLMHNKIKNEEDAKVQFDKRIKETKEKAMEENKKLAEENNNVLTQIMNDNGELVNVREVDYDAIPDECAIIDVNNTENQKRVESLNLKEELFEKANLEFTSSKDKSD</sequence>
<name>A0A6C0AW23_9ZZZZ</name>
<reference evidence="2" key="1">
    <citation type="journal article" date="2020" name="Nature">
        <title>Giant virus diversity and host interactions through global metagenomics.</title>
        <authorList>
            <person name="Schulz F."/>
            <person name="Roux S."/>
            <person name="Paez-Espino D."/>
            <person name="Jungbluth S."/>
            <person name="Walsh D.A."/>
            <person name="Denef V.J."/>
            <person name="McMahon K.D."/>
            <person name="Konstantinidis K.T."/>
            <person name="Eloe-Fadrosh E.A."/>
            <person name="Kyrpides N.C."/>
            <person name="Woyke T."/>
        </authorList>
    </citation>
    <scope>NUCLEOTIDE SEQUENCE</scope>
    <source>
        <strain evidence="2">GVMAG-S-ERX555965-48</strain>
    </source>
</reference>
<organism evidence="2">
    <name type="scientific">viral metagenome</name>
    <dbReference type="NCBI Taxonomy" id="1070528"/>
    <lineage>
        <taxon>unclassified sequences</taxon>
        <taxon>metagenomes</taxon>
        <taxon>organismal metagenomes</taxon>
    </lineage>
</organism>
<proteinExistence type="predicted"/>
<dbReference type="InterPro" id="IPR043872">
    <property type="entry name" value="DUF5832"/>
</dbReference>
<evidence type="ECO:0000256" key="1">
    <source>
        <dbReference type="SAM" id="Coils"/>
    </source>
</evidence>
<feature type="coiled-coil region" evidence="1">
    <location>
        <begin position="182"/>
        <end position="235"/>
    </location>
</feature>
<evidence type="ECO:0000313" key="2">
    <source>
        <dbReference type="EMBL" id="QHS84024.1"/>
    </source>
</evidence>
<dbReference type="AlphaFoldDB" id="A0A6C0AW23"/>
<protein>
    <submittedName>
        <fullName evidence="2">Uncharacterized protein</fullName>
    </submittedName>
</protein>
<accession>A0A6C0AW23</accession>
<dbReference type="Pfam" id="PF19150">
    <property type="entry name" value="DUF5832"/>
    <property type="match status" value="1"/>
</dbReference>